<dbReference type="GO" id="GO:0012505">
    <property type="term" value="C:endomembrane system"/>
    <property type="evidence" value="ECO:0007669"/>
    <property type="project" value="UniProtKB-SubCell"/>
</dbReference>
<feature type="transmembrane region" description="Helical" evidence="5">
    <location>
        <begin position="206"/>
        <end position="225"/>
    </location>
</feature>
<organism evidence="6 7">
    <name type="scientific">Iocasia fonsfrigidae</name>
    <dbReference type="NCBI Taxonomy" id="2682810"/>
    <lineage>
        <taxon>Bacteria</taxon>
        <taxon>Bacillati</taxon>
        <taxon>Bacillota</taxon>
        <taxon>Clostridia</taxon>
        <taxon>Halanaerobiales</taxon>
        <taxon>Halanaerobiaceae</taxon>
        <taxon>Iocasia</taxon>
    </lineage>
</organism>
<reference evidence="6" key="1">
    <citation type="submission" date="2019-12" db="EMBL/GenBank/DDBJ databases">
        <authorList>
            <person name="zhang j."/>
            <person name="sun C.M."/>
        </authorList>
    </citation>
    <scope>NUCLEOTIDE SEQUENCE</scope>
    <source>
        <strain evidence="6">NS-1</strain>
    </source>
</reference>
<feature type="transmembrane region" description="Helical" evidence="5">
    <location>
        <begin position="263"/>
        <end position="284"/>
    </location>
</feature>
<dbReference type="CDD" id="cd02431">
    <property type="entry name" value="Ferritin_CCC1_C"/>
    <property type="match status" value="1"/>
</dbReference>
<feature type="transmembrane region" description="Helical" evidence="5">
    <location>
        <begin position="73"/>
        <end position="91"/>
    </location>
</feature>
<dbReference type="InterPro" id="IPR008217">
    <property type="entry name" value="Ccc1_fam"/>
</dbReference>
<sequence length="292" mass="32809">MNKSISNETVNILSVLQKNEITEYQIYTRLARRITNQGNKEVLLSIASDELTHYKFWKEYTGRDVKPNWFKVYFYYCLALILGLTFSIKLMERGEVEAQDIYQDISREIPAAAKIVDDEDRHEEELIALLEEERLQYVGSIVLGLNDALVELTGTLAGLSFALKNTRLIALAGMITGIAASFSMAASEYLSTKSESSHSHALKSSLYTGGAYILTVFFLILPYLLISNYLFSLSLTIVAAIMIIFIFNFYISVAKDLDFKKRFLEMTSISLGVALLSFVIGIVVRVTLGVDI</sequence>
<protein>
    <submittedName>
        <fullName evidence="6">Rubrerythrin family protein</fullName>
    </submittedName>
</protein>
<keyword evidence="2 5" id="KW-0812">Transmembrane</keyword>
<evidence type="ECO:0000313" key="6">
    <source>
        <dbReference type="EMBL" id="QTL98387.1"/>
    </source>
</evidence>
<evidence type="ECO:0000256" key="5">
    <source>
        <dbReference type="SAM" id="Phobius"/>
    </source>
</evidence>
<dbReference type="GO" id="GO:0005384">
    <property type="term" value="F:manganese ion transmembrane transporter activity"/>
    <property type="evidence" value="ECO:0007669"/>
    <property type="project" value="InterPro"/>
</dbReference>
<evidence type="ECO:0000313" key="7">
    <source>
        <dbReference type="Proteomes" id="UP000665020"/>
    </source>
</evidence>
<dbReference type="Pfam" id="PF01988">
    <property type="entry name" value="VIT1"/>
    <property type="match status" value="1"/>
</dbReference>
<name>A0A8A7KHN8_9FIRM</name>
<gene>
    <name evidence="6" type="ORF">GM661_10605</name>
</gene>
<evidence type="ECO:0000256" key="4">
    <source>
        <dbReference type="ARBA" id="ARBA00023136"/>
    </source>
</evidence>
<dbReference type="RefSeq" id="WP_230866825.1">
    <property type="nucleotide sequence ID" value="NZ_CP046640.1"/>
</dbReference>
<evidence type="ECO:0000256" key="3">
    <source>
        <dbReference type="ARBA" id="ARBA00022989"/>
    </source>
</evidence>
<keyword evidence="3 5" id="KW-1133">Transmembrane helix</keyword>
<accession>A0A8A7KHN8</accession>
<dbReference type="Proteomes" id="UP000665020">
    <property type="component" value="Chromosome"/>
</dbReference>
<dbReference type="InterPro" id="IPR039376">
    <property type="entry name" value="Ferritin_CCC1_N"/>
</dbReference>
<dbReference type="GO" id="GO:0030026">
    <property type="term" value="P:intracellular manganese ion homeostasis"/>
    <property type="evidence" value="ECO:0007669"/>
    <property type="project" value="InterPro"/>
</dbReference>
<keyword evidence="7" id="KW-1185">Reference proteome</keyword>
<proteinExistence type="predicted"/>
<comment type="subcellular location">
    <subcellularLocation>
        <location evidence="1">Endomembrane system</location>
        <topology evidence="1">Multi-pass membrane protein</topology>
    </subcellularLocation>
</comment>
<feature type="transmembrane region" description="Helical" evidence="5">
    <location>
        <begin position="231"/>
        <end position="251"/>
    </location>
</feature>
<dbReference type="SUPFAM" id="SSF47240">
    <property type="entry name" value="Ferritin-like"/>
    <property type="match status" value="1"/>
</dbReference>
<keyword evidence="4 5" id="KW-0472">Membrane</keyword>
<evidence type="ECO:0000256" key="1">
    <source>
        <dbReference type="ARBA" id="ARBA00004127"/>
    </source>
</evidence>
<dbReference type="CDD" id="cd01044">
    <property type="entry name" value="Ferritin_CCC1_N"/>
    <property type="match status" value="1"/>
</dbReference>
<dbReference type="EMBL" id="CP046640">
    <property type="protein sequence ID" value="QTL98387.1"/>
    <property type="molecule type" value="Genomic_DNA"/>
</dbReference>
<dbReference type="AlphaFoldDB" id="A0A8A7KHN8"/>
<evidence type="ECO:0000256" key="2">
    <source>
        <dbReference type="ARBA" id="ARBA00022692"/>
    </source>
</evidence>
<dbReference type="KEGG" id="ifn:GM661_10605"/>
<feature type="transmembrane region" description="Helical" evidence="5">
    <location>
        <begin position="168"/>
        <end position="186"/>
    </location>
</feature>
<dbReference type="InterPro" id="IPR009078">
    <property type="entry name" value="Ferritin-like_SF"/>
</dbReference>